<organism evidence="1 2">
    <name type="scientific">Vagococcus fluvialis</name>
    <dbReference type="NCBI Taxonomy" id="2738"/>
    <lineage>
        <taxon>Bacteria</taxon>
        <taxon>Bacillati</taxon>
        <taxon>Bacillota</taxon>
        <taxon>Bacilli</taxon>
        <taxon>Lactobacillales</taxon>
        <taxon>Enterococcaceae</taxon>
        <taxon>Vagococcus</taxon>
    </lineage>
</organism>
<sequence>MPHDTFLNLSIEKRQSIDTILLNTFYDQPVSQVKVAEIVSKMKMSRGAFYKYFDDLEDAYTYIINKYAVVIHQDIIKYIQDDRNQFFIGIEKYLVWCSQLDHNEEYWKSLRLLTESNDLSAYKRFPLASDSPLVTQWTDILIASQIIIEDHDESVSFLFFIMELVMNSLTGFIANDWTTEELVTDYRFRVKWITHGVAPNITIANESNLLQ</sequence>
<reference evidence="1 2" key="1">
    <citation type="submission" date="2017-05" db="EMBL/GenBank/DDBJ databases">
        <title>Vagococcus spp. assemblies.</title>
        <authorList>
            <person name="Gulvik C.A."/>
        </authorList>
    </citation>
    <scope>NUCLEOTIDE SEQUENCE [LARGE SCALE GENOMIC DNA]</scope>
    <source>
        <strain evidence="1 2">NCFB 2497</strain>
    </source>
</reference>
<dbReference type="EMBL" id="NGJX01000001">
    <property type="protein sequence ID" value="RSU05455.1"/>
    <property type="molecule type" value="Genomic_DNA"/>
</dbReference>
<comment type="caution">
    <text evidence="1">The sequence shown here is derived from an EMBL/GenBank/DDBJ whole genome shotgun (WGS) entry which is preliminary data.</text>
</comment>
<proteinExistence type="predicted"/>
<dbReference type="Proteomes" id="UP000288197">
    <property type="component" value="Unassembled WGS sequence"/>
</dbReference>
<dbReference type="OrthoDB" id="9812484at2"/>
<dbReference type="GeneID" id="63145670"/>
<dbReference type="Gene3D" id="1.10.357.10">
    <property type="entry name" value="Tetracycline Repressor, domain 2"/>
    <property type="match status" value="1"/>
</dbReference>
<name>A0A369B1T1_9ENTE</name>
<dbReference type="Pfam" id="PF17924">
    <property type="entry name" value="TetR_C_19"/>
    <property type="match status" value="1"/>
</dbReference>
<evidence type="ECO:0000313" key="2">
    <source>
        <dbReference type="Proteomes" id="UP000288197"/>
    </source>
</evidence>
<dbReference type="InterPro" id="IPR009057">
    <property type="entry name" value="Homeodomain-like_sf"/>
</dbReference>
<evidence type="ECO:0000313" key="1">
    <source>
        <dbReference type="EMBL" id="RSU05455.1"/>
    </source>
</evidence>
<protein>
    <submittedName>
        <fullName evidence="1">TetR family transcriptional regulator</fullName>
    </submittedName>
</protein>
<dbReference type="SUPFAM" id="SSF46689">
    <property type="entry name" value="Homeodomain-like"/>
    <property type="match status" value="1"/>
</dbReference>
<accession>A0A369B1T1</accession>
<dbReference type="AlphaFoldDB" id="A0A369B1T1"/>
<keyword evidence="2" id="KW-1185">Reference proteome</keyword>
<dbReference type="RefSeq" id="WP_114288922.1">
    <property type="nucleotide sequence ID" value="NZ_CP122523.1"/>
</dbReference>
<gene>
    <name evidence="1" type="ORF">CBF32_00205</name>
</gene>